<dbReference type="GO" id="GO:0042970">
    <property type="term" value="F:homoserine transmembrane transporter activity"/>
    <property type="evidence" value="ECO:0007669"/>
    <property type="project" value="TreeGrafter"/>
</dbReference>
<accession>A0A368L844</accession>
<dbReference type="OrthoDB" id="9804822at2"/>
<feature type="transmembrane region" description="Helical" evidence="7">
    <location>
        <begin position="112"/>
        <end position="132"/>
    </location>
</feature>
<name>A0A368L844_9BURK</name>
<dbReference type="Proteomes" id="UP000252357">
    <property type="component" value="Unassembled WGS sequence"/>
</dbReference>
<keyword evidence="6 7" id="KW-0472">Membrane</keyword>
<evidence type="ECO:0000313" key="9">
    <source>
        <dbReference type="Proteomes" id="UP000252357"/>
    </source>
</evidence>
<feature type="transmembrane region" description="Helical" evidence="7">
    <location>
        <begin position="40"/>
        <end position="65"/>
    </location>
</feature>
<protein>
    <submittedName>
        <fullName evidence="8">LysE family translocator</fullName>
    </submittedName>
</protein>
<gene>
    <name evidence="8" type="ORF">DU000_03485</name>
</gene>
<feature type="transmembrane region" description="Helical" evidence="7">
    <location>
        <begin position="6"/>
        <end position="28"/>
    </location>
</feature>
<evidence type="ECO:0000256" key="3">
    <source>
        <dbReference type="ARBA" id="ARBA00022475"/>
    </source>
</evidence>
<keyword evidence="9" id="KW-1185">Reference proteome</keyword>
<keyword evidence="3" id="KW-1003">Cell membrane</keyword>
<dbReference type="InterPro" id="IPR001123">
    <property type="entry name" value="LeuE-type"/>
</dbReference>
<dbReference type="PANTHER" id="PTHR30086">
    <property type="entry name" value="ARGININE EXPORTER PROTEIN ARGO"/>
    <property type="match status" value="1"/>
</dbReference>
<dbReference type="RefSeq" id="WP_114401925.1">
    <property type="nucleotide sequence ID" value="NZ_QPGB01000001.1"/>
</dbReference>
<evidence type="ECO:0000256" key="6">
    <source>
        <dbReference type="ARBA" id="ARBA00023136"/>
    </source>
</evidence>
<dbReference type="EMBL" id="QPGB01000001">
    <property type="protein sequence ID" value="RCS59777.1"/>
    <property type="molecule type" value="Genomic_DNA"/>
</dbReference>
<evidence type="ECO:0000256" key="1">
    <source>
        <dbReference type="ARBA" id="ARBA00004651"/>
    </source>
</evidence>
<evidence type="ECO:0000256" key="4">
    <source>
        <dbReference type="ARBA" id="ARBA00022692"/>
    </source>
</evidence>
<evidence type="ECO:0000256" key="2">
    <source>
        <dbReference type="ARBA" id="ARBA00007928"/>
    </source>
</evidence>
<feature type="transmembrane region" description="Helical" evidence="7">
    <location>
        <begin position="144"/>
        <end position="163"/>
    </location>
</feature>
<evidence type="ECO:0000313" key="8">
    <source>
        <dbReference type="EMBL" id="RCS59777.1"/>
    </source>
</evidence>
<organism evidence="8 9">
    <name type="scientific">Parvibium lacunae</name>
    <dbReference type="NCBI Taxonomy" id="1888893"/>
    <lineage>
        <taxon>Bacteria</taxon>
        <taxon>Pseudomonadati</taxon>
        <taxon>Pseudomonadota</taxon>
        <taxon>Betaproteobacteria</taxon>
        <taxon>Burkholderiales</taxon>
        <taxon>Alcaligenaceae</taxon>
        <taxon>Parvibium</taxon>
    </lineage>
</organism>
<feature type="transmembrane region" description="Helical" evidence="7">
    <location>
        <begin position="77"/>
        <end position="100"/>
    </location>
</feature>
<dbReference type="GO" id="GO:0005886">
    <property type="term" value="C:plasma membrane"/>
    <property type="evidence" value="ECO:0007669"/>
    <property type="project" value="UniProtKB-SubCell"/>
</dbReference>
<comment type="caution">
    <text evidence="8">The sequence shown here is derived from an EMBL/GenBank/DDBJ whole genome shotgun (WGS) entry which is preliminary data.</text>
</comment>
<proteinExistence type="inferred from homology"/>
<comment type="similarity">
    <text evidence="2">Belongs to the Rht family.</text>
</comment>
<evidence type="ECO:0000256" key="5">
    <source>
        <dbReference type="ARBA" id="ARBA00022989"/>
    </source>
</evidence>
<dbReference type="AlphaFoldDB" id="A0A368L844"/>
<keyword evidence="5 7" id="KW-1133">Transmembrane helix</keyword>
<dbReference type="Pfam" id="PF01810">
    <property type="entry name" value="LysE"/>
    <property type="match status" value="1"/>
</dbReference>
<comment type="subcellular location">
    <subcellularLocation>
        <location evidence="1">Cell membrane</location>
        <topology evidence="1">Multi-pass membrane protein</topology>
    </subcellularLocation>
</comment>
<dbReference type="PIRSF" id="PIRSF006324">
    <property type="entry name" value="LeuE"/>
    <property type="match status" value="1"/>
</dbReference>
<evidence type="ECO:0000256" key="7">
    <source>
        <dbReference type="SAM" id="Phobius"/>
    </source>
</evidence>
<feature type="transmembrane region" description="Helical" evidence="7">
    <location>
        <begin position="184"/>
        <end position="203"/>
    </location>
</feature>
<keyword evidence="4 7" id="KW-0812">Transmembrane</keyword>
<reference evidence="8 9" key="1">
    <citation type="journal article" date="2018" name="Int. J. Syst. Evol. Microbiol.">
        <title>Parvibium lacunae gen. nov., sp. nov., a new member of the family Alcaligenaceae isolated from a freshwater pond.</title>
        <authorList>
            <person name="Chen W.M."/>
            <person name="Xie P.B."/>
            <person name="Hsu M.Y."/>
            <person name="Sheu S.Y."/>
        </authorList>
    </citation>
    <scope>NUCLEOTIDE SEQUENCE [LARGE SCALE GENOMIC DNA]</scope>
    <source>
        <strain evidence="8 9">KMB9</strain>
    </source>
</reference>
<sequence length="208" mass="21951">MPLNTWLIFVAAVFVLTVTPGPSVLMAVSTSVNRGFRQAVLAALGSTSAIVCLMVLSAVGLGAVLSTSELLFSVLKWAGAGYLAYLGLTSLLSAGGGLSFSEKSVSAQPRSFVRGFLVGASNPKALVFFTALFPQFLDPARPQIPQFLVLCSTFITFELFWLITYAALGSRAKQWLQQPGRAVLFNRATGGVFLLAAGVLATAKRSPN</sequence>
<dbReference type="PANTHER" id="PTHR30086:SF14">
    <property type="entry name" value="HOMOSERINE_HOMOSERINE LACTONE EFFLUX PROTEIN"/>
    <property type="match status" value="1"/>
</dbReference>